<dbReference type="EMBL" id="QKWP01000096">
    <property type="protein sequence ID" value="RIB27512.1"/>
    <property type="molecule type" value="Genomic_DNA"/>
</dbReference>
<feature type="transmembrane region" description="Helical" evidence="1">
    <location>
        <begin position="56"/>
        <end position="73"/>
    </location>
</feature>
<keyword evidence="3" id="KW-1185">Reference proteome</keyword>
<dbReference type="Proteomes" id="UP000266673">
    <property type="component" value="Unassembled WGS sequence"/>
</dbReference>
<reference evidence="2 3" key="1">
    <citation type="submission" date="2018-06" db="EMBL/GenBank/DDBJ databases">
        <title>Comparative genomics reveals the genomic features of Rhizophagus irregularis, R. cerebriforme, R. diaphanum and Gigaspora rosea, and their symbiotic lifestyle signature.</title>
        <authorList>
            <person name="Morin E."/>
            <person name="San Clemente H."/>
            <person name="Chen E.C.H."/>
            <person name="De La Providencia I."/>
            <person name="Hainaut M."/>
            <person name="Kuo A."/>
            <person name="Kohler A."/>
            <person name="Murat C."/>
            <person name="Tang N."/>
            <person name="Roy S."/>
            <person name="Loubradou J."/>
            <person name="Henrissat B."/>
            <person name="Grigoriev I.V."/>
            <person name="Corradi N."/>
            <person name="Roux C."/>
            <person name="Martin F.M."/>
        </authorList>
    </citation>
    <scope>NUCLEOTIDE SEQUENCE [LARGE SCALE GENOMIC DNA]</scope>
    <source>
        <strain evidence="2 3">DAOM 194757</strain>
    </source>
</reference>
<comment type="caution">
    <text evidence="2">The sequence shown here is derived from an EMBL/GenBank/DDBJ whole genome shotgun (WGS) entry which is preliminary data.</text>
</comment>
<gene>
    <name evidence="2" type="ORF">C2G38_2061726</name>
</gene>
<sequence>MIVGDWLYFIYSSDHFFIFLLPSSLHLLHLVFVHLLLLFLDLVLYSIVILHLHCLLYLPSVCIILSIPLLVAFC</sequence>
<accession>A0A397W0E5</accession>
<keyword evidence="1" id="KW-0812">Transmembrane</keyword>
<organism evidence="2 3">
    <name type="scientific">Gigaspora rosea</name>
    <dbReference type="NCBI Taxonomy" id="44941"/>
    <lineage>
        <taxon>Eukaryota</taxon>
        <taxon>Fungi</taxon>
        <taxon>Fungi incertae sedis</taxon>
        <taxon>Mucoromycota</taxon>
        <taxon>Glomeromycotina</taxon>
        <taxon>Glomeromycetes</taxon>
        <taxon>Diversisporales</taxon>
        <taxon>Gigasporaceae</taxon>
        <taxon>Gigaspora</taxon>
    </lineage>
</organism>
<keyword evidence="1" id="KW-1133">Transmembrane helix</keyword>
<evidence type="ECO:0000313" key="3">
    <source>
        <dbReference type="Proteomes" id="UP000266673"/>
    </source>
</evidence>
<proteinExistence type="predicted"/>
<evidence type="ECO:0000256" key="1">
    <source>
        <dbReference type="SAM" id="Phobius"/>
    </source>
</evidence>
<dbReference type="AlphaFoldDB" id="A0A397W0E5"/>
<protein>
    <submittedName>
        <fullName evidence="2">Uncharacterized protein</fullName>
    </submittedName>
</protein>
<keyword evidence="1" id="KW-0472">Membrane</keyword>
<evidence type="ECO:0000313" key="2">
    <source>
        <dbReference type="EMBL" id="RIB27512.1"/>
    </source>
</evidence>
<name>A0A397W0E5_9GLOM</name>